<reference evidence="2" key="1">
    <citation type="journal article" date="2020" name="Cell">
        <title>Large-Scale Comparative Analyses of Tick Genomes Elucidate Their Genetic Diversity and Vector Capacities.</title>
        <authorList>
            <consortium name="Tick Genome and Microbiome Consortium (TIGMIC)"/>
            <person name="Jia N."/>
            <person name="Wang J."/>
            <person name="Shi W."/>
            <person name="Du L."/>
            <person name="Sun Y."/>
            <person name="Zhan W."/>
            <person name="Jiang J.F."/>
            <person name="Wang Q."/>
            <person name="Zhang B."/>
            <person name="Ji P."/>
            <person name="Bell-Sakyi L."/>
            <person name="Cui X.M."/>
            <person name="Yuan T.T."/>
            <person name="Jiang B.G."/>
            <person name="Yang W.F."/>
            <person name="Lam T.T."/>
            <person name="Chang Q.C."/>
            <person name="Ding S.J."/>
            <person name="Wang X.J."/>
            <person name="Zhu J.G."/>
            <person name="Ruan X.D."/>
            <person name="Zhao L."/>
            <person name="Wei J.T."/>
            <person name="Ye R.Z."/>
            <person name="Que T.C."/>
            <person name="Du C.H."/>
            <person name="Zhou Y.H."/>
            <person name="Cheng J.X."/>
            <person name="Dai P.F."/>
            <person name="Guo W.B."/>
            <person name="Han X.H."/>
            <person name="Huang E.J."/>
            <person name="Li L.F."/>
            <person name="Wei W."/>
            <person name="Gao Y.C."/>
            <person name="Liu J.Z."/>
            <person name="Shao H.Z."/>
            <person name="Wang X."/>
            <person name="Wang C.C."/>
            <person name="Yang T.C."/>
            <person name="Huo Q.B."/>
            <person name="Li W."/>
            <person name="Chen H.Y."/>
            <person name="Chen S.E."/>
            <person name="Zhou L.G."/>
            <person name="Ni X.B."/>
            <person name="Tian J.H."/>
            <person name="Sheng Y."/>
            <person name="Liu T."/>
            <person name="Pan Y.S."/>
            <person name="Xia L.Y."/>
            <person name="Li J."/>
            <person name="Zhao F."/>
            <person name="Cao W.C."/>
        </authorList>
    </citation>
    <scope>NUCLEOTIDE SEQUENCE</scope>
    <source>
        <strain evidence="2">Rmic-2018</strain>
    </source>
</reference>
<feature type="domain" description="Piwi" evidence="1">
    <location>
        <begin position="1"/>
        <end position="280"/>
    </location>
</feature>
<organism evidence="2 3">
    <name type="scientific">Rhipicephalus microplus</name>
    <name type="common">Cattle tick</name>
    <name type="synonym">Boophilus microplus</name>
    <dbReference type="NCBI Taxonomy" id="6941"/>
    <lineage>
        <taxon>Eukaryota</taxon>
        <taxon>Metazoa</taxon>
        <taxon>Ecdysozoa</taxon>
        <taxon>Arthropoda</taxon>
        <taxon>Chelicerata</taxon>
        <taxon>Arachnida</taxon>
        <taxon>Acari</taxon>
        <taxon>Parasitiformes</taxon>
        <taxon>Ixodida</taxon>
        <taxon>Ixodoidea</taxon>
        <taxon>Ixodidae</taxon>
        <taxon>Rhipicephalinae</taxon>
        <taxon>Rhipicephalus</taxon>
        <taxon>Boophilus</taxon>
    </lineage>
</organism>
<proteinExistence type="predicted"/>
<dbReference type="InterPro" id="IPR003165">
    <property type="entry name" value="Piwi"/>
</dbReference>
<dbReference type="PROSITE" id="PS50822">
    <property type="entry name" value="PIWI"/>
    <property type="match status" value="1"/>
</dbReference>
<dbReference type="AlphaFoldDB" id="A0A9J6EG43"/>
<keyword evidence="3" id="KW-1185">Reference proteome</keyword>
<name>A0A9J6EG43_RHIMP</name>
<sequence>MDNNVVKKCNPALVTNLCQKMNTKLCGTNNRLLSQEKPAIFLKPVIIIGADVPHPAPGDKHRPSIAACVGSLDPIPSSFHTSVRVQMEDLTATSRVEIIRDLKDFMKDLLKAFYRATKHKPERIIFYRDGVSEGQFMEVRNHEVSAIRLACQEMSPNETYEPALTFTVVQKRHHTRFMPASDRDGVCKCRNVPPGTTVDSVVTHPLNFNFILCSHFGIQGTSKPSHYYIVWDDSNFSADDLQKLSFYLCYTYAQCARSVSIPAPVYYAHLAAYRAKSHVISKVDVSSSSSDSSGGSADLITTSQYVQAVKVLDNLQTAMYFV</sequence>
<dbReference type="InterPro" id="IPR036397">
    <property type="entry name" value="RNaseH_sf"/>
</dbReference>
<evidence type="ECO:0000313" key="3">
    <source>
        <dbReference type="Proteomes" id="UP000821866"/>
    </source>
</evidence>
<dbReference type="VEuPathDB" id="VectorBase:LOC119175554"/>
<dbReference type="GO" id="GO:0003676">
    <property type="term" value="F:nucleic acid binding"/>
    <property type="evidence" value="ECO:0007669"/>
    <property type="project" value="InterPro"/>
</dbReference>
<dbReference type="SUPFAM" id="SSF53098">
    <property type="entry name" value="Ribonuclease H-like"/>
    <property type="match status" value="1"/>
</dbReference>
<comment type="caution">
    <text evidence="2">The sequence shown here is derived from an EMBL/GenBank/DDBJ whole genome shotgun (WGS) entry which is preliminary data.</text>
</comment>
<evidence type="ECO:0000313" key="2">
    <source>
        <dbReference type="EMBL" id="KAH8033101.1"/>
    </source>
</evidence>
<dbReference type="PANTHER" id="PTHR22891">
    <property type="entry name" value="EUKARYOTIC TRANSLATION INITIATION FACTOR 2C"/>
    <property type="match status" value="1"/>
</dbReference>
<reference evidence="2" key="2">
    <citation type="submission" date="2021-09" db="EMBL/GenBank/DDBJ databases">
        <authorList>
            <person name="Jia N."/>
            <person name="Wang J."/>
            <person name="Shi W."/>
            <person name="Du L."/>
            <person name="Sun Y."/>
            <person name="Zhan W."/>
            <person name="Jiang J."/>
            <person name="Wang Q."/>
            <person name="Zhang B."/>
            <person name="Ji P."/>
            <person name="Sakyi L.B."/>
            <person name="Cui X."/>
            <person name="Yuan T."/>
            <person name="Jiang B."/>
            <person name="Yang W."/>
            <person name="Lam T.T.-Y."/>
            <person name="Chang Q."/>
            <person name="Ding S."/>
            <person name="Wang X."/>
            <person name="Zhu J."/>
            <person name="Ruan X."/>
            <person name="Zhao L."/>
            <person name="Wei J."/>
            <person name="Que T."/>
            <person name="Du C."/>
            <person name="Cheng J."/>
            <person name="Dai P."/>
            <person name="Han X."/>
            <person name="Huang E."/>
            <person name="Gao Y."/>
            <person name="Liu J."/>
            <person name="Shao H."/>
            <person name="Ye R."/>
            <person name="Li L."/>
            <person name="Wei W."/>
            <person name="Wang X."/>
            <person name="Wang C."/>
            <person name="Huo Q."/>
            <person name="Li W."/>
            <person name="Guo W."/>
            <person name="Chen H."/>
            <person name="Chen S."/>
            <person name="Zhou L."/>
            <person name="Zhou L."/>
            <person name="Ni X."/>
            <person name="Tian J."/>
            <person name="Zhou Y."/>
            <person name="Sheng Y."/>
            <person name="Liu T."/>
            <person name="Pan Y."/>
            <person name="Xia L."/>
            <person name="Li J."/>
            <person name="Zhao F."/>
            <person name="Cao W."/>
        </authorList>
    </citation>
    <scope>NUCLEOTIDE SEQUENCE</scope>
    <source>
        <strain evidence="2">Rmic-2018</strain>
        <tissue evidence="2">Larvae</tissue>
    </source>
</reference>
<gene>
    <name evidence="2" type="ORF">HPB51_007002</name>
</gene>
<accession>A0A9J6EG43</accession>
<dbReference type="Gene3D" id="3.30.420.10">
    <property type="entry name" value="Ribonuclease H-like superfamily/Ribonuclease H"/>
    <property type="match status" value="1"/>
</dbReference>
<evidence type="ECO:0000259" key="1">
    <source>
        <dbReference type="PROSITE" id="PS50822"/>
    </source>
</evidence>
<dbReference type="Pfam" id="PF02171">
    <property type="entry name" value="Piwi"/>
    <property type="match status" value="1"/>
</dbReference>
<dbReference type="EMBL" id="JABSTU010000004">
    <property type="protein sequence ID" value="KAH8033101.1"/>
    <property type="molecule type" value="Genomic_DNA"/>
</dbReference>
<dbReference type="SMART" id="SM00950">
    <property type="entry name" value="Piwi"/>
    <property type="match status" value="1"/>
</dbReference>
<dbReference type="InterPro" id="IPR012337">
    <property type="entry name" value="RNaseH-like_sf"/>
</dbReference>
<dbReference type="Proteomes" id="UP000821866">
    <property type="component" value="Chromosome 2"/>
</dbReference>
<protein>
    <recommendedName>
        <fullName evidence="1">Piwi domain-containing protein</fullName>
    </recommendedName>
</protein>